<dbReference type="InterPro" id="IPR003770">
    <property type="entry name" value="MLTG-like"/>
</dbReference>
<comment type="similarity">
    <text evidence="7">Belongs to the transglycosylase MltG family.</text>
</comment>
<accession>A0ABP7CRD5</accession>
<proteinExistence type="inferred from homology"/>
<dbReference type="RefSeq" id="WP_344879374.1">
    <property type="nucleotide sequence ID" value="NZ_BAABCJ010000001.1"/>
</dbReference>
<dbReference type="PANTHER" id="PTHR30518">
    <property type="entry name" value="ENDOLYTIC MUREIN TRANSGLYCOSYLASE"/>
    <property type="match status" value="1"/>
</dbReference>
<dbReference type="Proteomes" id="UP001501536">
    <property type="component" value="Unassembled WGS sequence"/>
</dbReference>
<keyword evidence="3 7" id="KW-1133">Transmembrane helix</keyword>
<evidence type="ECO:0000256" key="5">
    <source>
        <dbReference type="ARBA" id="ARBA00023239"/>
    </source>
</evidence>
<keyword evidence="6 7" id="KW-0961">Cell wall biogenesis/degradation</keyword>
<dbReference type="EC" id="4.2.2.29" evidence="7"/>
<evidence type="ECO:0000256" key="1">
    <source>
        <dbReference type="ARBA" id="ARBA00022475"/>
    </source>
</evidence>
<evidence type="ECO:0000256" key="8">
    <source>
        <dbReference type="SAM" id="MobiDB-lite"/>
    </source>
</evidence>
<feature type="site" description="Important for catalytic activity" evidence="7">
    <location>
        <position position="358"/>
    </location>
</feature>
<evidence type="ECO:0000256" key="3">
    <source>
        <dbReference type="ARBA" id="ARBA00022989"/>
    </source>
</evidence>
<feature type="transmembrane region" description="Helical" evidence="7">
    <location>
        <begin position="144"/>
        <end position="164"/>
    </location>
</feature>
<keyword evidence="5 7" id="KW-0456">Lyase</keyword>
<comment type="subcellular location">
    <subcellularLocation>
        <location evidence="7">Cell membrane</location>
        <topology evidence="7">Single-pass membrane protein</topology>
    </subcellularLocation>
</comment>
<evidence type="ECO:0000256" key="4">
    <source>
        <dbReference type="ARBA" id="ARBA00023136"/>
    </source>
</evidence>
<gene>
    <name evidence="7" type="primary">mltG</name>
    <name evidence="9" type="ORF">GCM10022377_04640</name>
</gene>
<keyword evidence="4 7" id="KW-0472">Membrane</keyword>
<keyword evidence="2 7" id="KW-0812">Transmembrane</keyword>
<feature type="compositionally biased region" description="Basic and acidic residues" evidence="8">
    <location>
        <begin position="1"/>
        <end position="11"/>
    </location>
</feature>
<dbReference type="NCBIfam" id="TIGR00247">
    <property type="entry name" value="endolytic transglycosylase MltG"/>
    <property type="match status" value="1"/>
</dbReference>
<evidence type="ECO:0000313" key="10">
    <source>
        <dbReference type="Proteomes" id="UP001501536"/>
    </source>
</evidence>
<keyword evidence="1 7" id="KW-1003">Cell membrane</keyword>
<reference evidence="10" key="1">
    <citation type="journal article" date="2019" name="Int. J. Syst. Evol. Microbiol.">
        <title>The Global Catalogue of Microorganisms (GCM) 10K type strain sequencing project: providing services to taxonomists for standard genome sequencing and annotation.</title>
        <authorList>
            <consortium name="The Broad Institute Genomics Platform"/>
            <consortium name="The Broad Institute Genome Sequencing Center for Infectious Disease"/>
            <person name="Wu L."/>
            <person name="Ma J."/>
        </authorList>
    </citation>
    <scope>NUCLEOTIDE SEQUENCE [LARGE SCALE GENOMIC DNA]</scope>
    <source>
        <strain evidence="10">JCM 16961</strain>
    </source>
</reference>
<feature type="compositionally biased region" description="Low complexity" evidence="8">
    <location>
        <begin position="54"/>
        <end position="75"/>
    </location>
</feature>
<dbReference type="Gene3D" id="3.30.1490.480">
    <property type="entry name" value="Endolytic murein transglycosylase"/>
    <property type="match status" value="1"/>
</dbReference>
<evidence type="ECO:0000313" key="9">
    <source>
        <dbReference type="EMBL" id="GAA3694906.1"/>
    </source>
</evidence>
<dbReference type="Pfam" id="PF02618">
    <property type="entry name" value="YceG"/>
    <property type="match status" value="1"/>
</dbReference>
<name>A0ABP7CRD5_9MICC</name>
<dbReference type="PANTHER" id="PTHR30518:SF2">
    <property type="entry name" value="ENDOLYTIC MUREIN TRANSGLYCOSYLASE"/>
    <property type="match status" value="1"/>
</dbReference>
<keyword evidence="10" id="KW-1185">Reference proteome</keyword>
<dbReference type="Gene3D" id="3.30.160.60">
    <property type="entry name" value="Classic Zinc Finger"/>
    <property type="match status" value="1"/>
</dbReference>
<comment type="catalytic activity">
    <reaction evidence="7">
        <text>a peptidoglycan chain = a peptidoglycan chain with N-acetyl-1,6-anhydromuramyl-[peptide] at the reducing end + a peptidoglycan chain with N-acetylglucosamine at the non-reducing end.</text>
        <dbReference type="EC" id="4.2.2.29"/>
    </reaction>
</comment>
<evidence type="ECO:0000256" key="7">
    <source>
        <dbReference type="HAMAP-Rule" id="MF_02065"/>
    </source>
</evidence>
<dbReference type="EMBL" id="BAABCJ010000001">
    <property type="protein sequence ID" value="GAA3694906.1"/>
    <property type="molecule type" value="Genomic_DNA"/>
</dbReference>
<comment type="caution">
    <text evidence="9">The sequence shown here is derived from an EMBL/GenBank/DDBJ whole genome shotgun (WGS) entry which is preliminary data.</text>
</comment>
<comment type="function">
    <text evidence="7">Functions as a peptidoglycan terminase that cleaves nascent peptidoglycan strands endolytically to terminate their elongation.</text>
</comment>
<protein>
    <recommendedName>
        <fullName evidence="7">Endolytic murein transglycosylase</fullName>
        <ecNumber evidence="7">4.2.2.29</ecNumber>
    </recommendedName>
    <alternativeName>
        <fullName evidence="7">Peptidoglycan lytic transglycosylase</fullName>
    </alternativeName>
    <alternativeName>
        <fullName evidence="7">Peptidoglycan polymerization terminase</fullName>
    </alternativeName>
</protein>
<feature type="region of interest" description="Disordered" evidence="8">
    <location>
        <begin position="1"/>
        <end position="93"/>
    </location>
</feature>
<evidence type="ECO:0000256" key="2">
    <source>
        <dbReference type="ARBA" id="ARBA00022692"/>
    </source>
</evidence>
<evidence type="ECO:0000256" key="6">
    <source>
        <dbReference type="ARBA" id="ARBA00023316"/>
    </source>
</evidence>
<organism evidence="9 10">
    <name type="scientific">Zhihengliuella alba</name>
    <dbReference type="NCBI Taxonomy" id="547018"/>
    <lineage>
        <taxon>Bacteria</taxon>
        <taxon>Bacillati</taxon>
        <taxon>Actinomycetota</taxon>
        <taxon>Actinomycetes</taxon>
        <taxon>Micrococcales</taxon>
        <taxon>Micrococcaceae</taxon>
        <taxon>Zhihengliuella</taxon>
    </lineage>
</organism>
<sequence length="489" mass="53069">MNDTHDTRGAADEDLLDDDAAGAPYRHLASGRRRREPSAPLDLHDAGGPRLPDPSRAAIRRGAAPAPAPAAAVAPVLPPADVPATEPVAPEEESRTSAAAVAGAHAARTEPRVRTFEEVVIPPRDEQLEASLQARRRRRRRRNAVMLSVFGVFVVLLTVGALFLNSLFNLEPEDFEGPGEGEVTFVVEAGWGANRVASELVQQGIVASDEAFLEALSESDAEDKEIHPGEFPMQQRIPAARAVEALVGSADAPVHYVAIRQNMRLKAALEAISEGTGSSVDELAELANQPAAFGLPDSYTNLEGFIHPGEYRFPVGTEPKEVLQQFVDATTEKLAEFGAGDPEQGYRALKIASILQAESRPDDYKTVAGAIENRLNPSNTETKGLLQVDSAVVYGLDRYSLEFSAEEKADASNPYNTYQHLGLPPTPIGSPGDRAIEAAVNPDENDYYYWVTVNIETGETKFATTYEEHQRNQQEYRDYCDANPEICGR</sequence>
<dbReference type="HAMAP" id="MF_02065">
    <property type="entry name" value="MltG"/>
    <property type="match status" value="1"/>
</dbReference>